<keyword evidence="3" id="KW-1185">Reference proteome</keyword>
<dbReference type="GO" id="GO:0005576">
    <property type="term" value="C:extracellular region"/>
    <property type="evidence" value="ECO:0007669"/>
    <property type="project" value="InterPro"/>
</dbReference>
<dbReference type="Proteomes" id="UP000005237">
    <property type="component" value="Unassembled WGS sequence"/>
</dbReference>
<feature type="domain" description="Chitin-binding type-2" evidence="1">
    <location>
        <begin position="26"/>
        <end position="80"/>
    </location>
</feature>
<reference evidence="3" key="1">
    <citation type="submission" date="2010-08" db="EMBL/GenBank/DDBJ databases">
        <authorList>
            <consortium name="Caenorhabditis japonica Sequencing Consortium"/>
            <person name="Wilson R.K."/>
        </authorList>
    </citation>
    <scope>NUCLEOTIDE SEQUENCE [LARGE SCALE GENOMIC DNA]</scope>
    <source>
        <strain evidence="3">DF5081</strain>
    </source>
</reference>
<protein>
    <submittedName>
        <fullName evidence="2">Chitin-binding type-2 domain-containing protein</fullName>
    </submittedName>
</protein>
<dbReference type="Pfam" id="PF01607">
    <property type="entry name" value="CBM_14"/>
    <property type="match status" value="1"/>
</dbReference>
<proteinExistence type="predicted"/>
<name>A0A8R1EKN4_CAEJA</name>
<sequence length="86" mass="9505">MDPSSEAVFMNVYRMVEAITAAEEPVPECTEGVFVIEPCSQHYKKCVNGKEAVFTCESGLFFSEQQAGCTPAHIIPECQIKIAQPY</sequence>
<reference evidence="2" key="2">
    <citation type="submission" date="2022-06" db="UniProtKB">
        <authorList>
            <consortium name="EnsemblMetazoa"/>
        </authorList>
    </citation>
    <scope>IDENTIFICATION</scope>
    <source>
        <strain evidence="2">DF5081</strain>
    </source>
</reference>
<dbReference type="GO" id="GO:0008061">
    <property type="term" value="F:chitin binding"/>
    <property type="evidence" value="ECO:0007669"/>
    <property type="project" value="InterPro"/>
</dbReference>
<dbReference type="SMART" id="SM00494">
    <property type="entry name" value="ChtBD2"/>
    <property type="match status" value="1"/>
</dbReference>
<evidence type="ECO:0000313" key="3">
    <source>
        <dbReference type="Proteomes" id="UP000005237"/>
    </source>
</evidence>
<dbReference type="AlphaFoldDB" id="A0A8R1EKN4"/>
<dbReference type="InterPro" id="IPR002557">
    <property type="entry name" value="Chitin-bd_dom"/>
</dbReference>
<accession>A0A8R1EKN4</accession>
<evidence type="ECO:0000313" key="2">
    <source>
        <dbReference type="EnsemblMetazoa" id="CJA37487.1"/>
    </source>
</evidence>
<evidence type="ECO:0000259" key="1">
    <source>
        <dbReference type="PROSITE" id="PS50940"/>
    </source>
</evidence>
<dbReference type="Gene3D" id="2.170.140.10">
    <property type="entry name" value="Chitin binding domain"/>
    <property type="match status" value="1"/>
</dbReference>
<dbReference type="EnsemblMetazoa" id="CJA37487.1">
    <property type="protein sequence ID" value="CJA37487.1"/>
    <property type="gene ID" value="WBGene00213334"/>
</dbReference>
<dbReference type="PROSITE" id="PS50940">
    <property type="entry name" value="CHIT_BIND_II"/>
    <property type="match status" value="1"/>
</dbReference>
<organism evidence="2 3">
    <name type="scientific">Caenorhabditis japonica</name>
    <dbReference type="NCBI Taxonomy" id="281687"/>
    <lineage>
        <taxon>Eukaryota</taxon>
        <taxon>Metazoa</taxon>
        <taxon>Ecdysozoa</taxon>
        <taxon>Nematoda</taxon>
        <taxon>Chromadorea</taxon>
        <taxon>Rhabditida</taxon>
        <taxon>Rhabditina</taxon>
        <taxon>Rhabditomorpha</taxon>
        <taxon>Rhabditoidea</taxon>
        <taxon>Rhabditidae</taxon>
        <taxon>Peloderinae</taxon>
        <taxon>Caenorhabditis</taxon>
    </lineage>
</organism>
<dbReference type="SUPFAM" id="SSF57625">
    <property type="entry name" value="Invertebrate chitin-binding proteins"/>
    <property type="match status" value="1"/>
</dbReference>
<dbReference type="InterPro" id="IPR036508">
    <property type="entry name" value="Chitin-bd_dom_sf"/>
</dbReference>